<dbReference type="SMART" id="SM00332">
    <property type="entry name" value="PP2Cc"/>
    <property type="match status" value="1"/>
</dbReference>
<organism evidence="3 4">
    <name type="scientific">Psylliodes chrysocephalus</name>
    <dbReference type="NCBI Taxonomy" id="3402493"/>
    <lineage>
        <taxon>Eukaryota</taxon>
        <taxon>Metazoa</taxon>
        <taxon>Ecdysozoa</taxon>
        <taxon>Arthropoda</taxon>
        <taxon>Hexapoda</taxon>
        <taxon>Insecta</taxon>
        <taxon>Pterygota</taxon>
        <taxon>Neoptera</taxon>
        <taxon>Endopterygota</taxon>
        <taxon>Coleoptera</taxon>
        <taxon>Polyphaga</taxon>
        <taxon>Cucujiformia</taxon>
        <taxon>Chrysomeloidea</taxon>
        <taxon>Chrysomelidae</taxon>
        <taxon>Galerucinae</taxon>
        <taxon>Alticini</taxon>
        <taxon>Psylliodes</taxon>
    </lineage>
</organism>
<evidence type="ECO:0000313" key="4">
    <source>
        <dbReference type="Proteomes" id="UP001153636"/>
    </source>
</evidence>
<reference evidence="3" key="1">
    <citation type="submission" date="2022-01" db="EMBL/GenBank/DDBJ databases">
        <authorList>
            <person name="King R."/>
        </authorList>
    </citation>
    <scope>NUCLEOTIDE SEQUENCE</scope>
</reference>
<feature type="region of interest" description="Disordered" evidence="1">
    <location>
        <begin position="762"/>
        <end position="805"/>
    </location>
</feature>
<feature type="compositionally biased region" description="Basic and acidic residues" evidence="1">
    <location>
        <begin position="635"/>
        <end position="648"/>
    </location>
</feature>
<dbReference type="InterPro" id="IPR053287">
    <property type="entry name" value="PP2C-like_domain"/>
</dbReference>
<feature type="compositionally biased region" description="Polar residues" evidence="1">
    <location>
        <begin position="649"/>
        <end position="691"/>
    </location>
</feature>
<name>A0A9P0G9S7_9CUCU</name>
<sequence>MPSLRKRVSSYFRQLSFHNEPRDRRHNINENSFVTKYLQGHITLKEGPPIIYGKNPTDLPNYELGSYTNGSNTIIGCYSGPNGGLTTVKRTEKHLSVLDDDIDFIDTPDEDVVPLTLPKKSPIRVHPGQPIDNTTMVIKVAGNEYCVTNKPKRHSKSHSLGSIADFNIEIEKTKIDKSVCSNNNNCDTIQCKHSLTCNVNEIKKCDEGRDKVNTNTETSRIDKDRKGSDVNKPLIKKTARNTTGSKRENARHHQKDVTDRQNENYSLAKSKSEGNPFHNKRKGKIIKIERPTAARDDDTADRTNIPSLGNNGDNVLPTEWNAKSEYVFGLSDSLYDRNQVTKNKNGDPIADCFGIIARKDSAILAVADGVNWGEKASIAAKSAVHGSLHYLNKTIFNDLKPFENLTIKTDESSISNTSLLDEKTNLVSNTREVFVCLLRAFNCAHDLILENKGMLTTLTVAVILPLRQKLERRIRYSNGEERNETETQYVCCVCNVGDTLAYVYSGKYGVRELTKGSHDVNSNRDMRDALGALGPVDGINPELSNLTLSITTLQKGDIVMVASDGLTDNFDPNVCKFTVNTKNDQQSTVRKPSMRQRAMQSQVPLEIKMPVTKPVKNIETPAQKPPIKPPRKSKTRDSSGRNSAERSSIRSSATEKSSSPSVENISIQGKNNNTSVVDQHSSIGSSMKSQTSEPSSSEINSSPINNSSNEVVNSSSSNVPVGEYENPLVAAFMRENSLEESSKSDKGSKTPPVVENRASSLRRQAANQIKQDPVAAESSQTQRPVTPKAVASKTLQTVPEKSSNSPRKIDVGYKFLRSKTTVDMRSSNVKHIVRNEDGVPYITPIQRYELQLLLMEDILKNGISGKDSPCTSAKRLCENLISYTLSITSAKRHTLEDPDLYFDNKNGILVEVTNQEKKIRRKKGLERVQNLPGKLDHVTIVAYNVGNFAL</sequence>
<dbReference type="OrthoDB" id="2556847at2759"/>
<dbReference type="AlphaFoldDB" id="A0A9P0G9S7"/>
<gene>
    <name evidence="3" type="ORF">PSYICH_LOCUS3177</name>
</gene>
<dbReference type="InterPro" id="IPR001932">
    <property type="entry name" value="PPM-type_phosphatase-like_dom"/>
</dbReference>
<protein>
    <recommendedName>
        <fullName evidence="2">PPM-type phosphatase domain-containing protein</fullName>
    </recommendedName>
</protein>
<evidence type="ECO:0000256" key="1">
    <source>
        <dbReference type="SAM" id="MobiDB-lite"/>
    </source>
</evidence>
<dbReference type="PANTHER" id="PTHR21586:SF0">
    <property type="entry name" value="PP2C-LIKE DOMAIN-CONTAINING PROTEIN CG9801"/>
    <property type="match status" value="1"/>
</dbReference>
<feature type="domain" description="PPM-type phosphatase" evidence="2">
    <location>
        <begin position="332"/>
        <end position="912"/>
    </location>
</feature>
<dbReference type="SUPFAM" id="SSF81606">
    <property type="entry name" value="PP2C-like"/>
    <property type="match status" value="1"/>
</dbReference>
<dbReference type="PROSITE" id="PS51746">
    <property type="entry name" value="PPM_2"/>
    <property type="match status" value="1"/>
</dbReference>
<keyword evidence="4" id="KW-1185">Reference proteome</keyword>
<feature type="compositionally biased region" description="Polar residues" evidence="1">
    <location>
        <begin position="793"/>
        <end position="805"/>
    </location>
</feature>
<feature type="compositionally biased region" description="Low complexity" evidence="1">
    <location>
        <begin position="692"/>
        <end position="720"/>
    </location>
</feature>
<dbReference type="InterPro" id="IPR036457">
    <property type="entry name" value="PPM-type-like_dom_sf"/>
</dbReference>
<feature type="region of interest" description="Disordered" evidence="1">
    <location>
        <begin position="211"/>
        <end position="310"/>
    </location>
</feature>
<feature type="region of interest" description="Disordered" evidence="1">
    <location>
        <begin position="736"/>
        <end position="755"/>
    </location>
</feature>
<feature type="compositionally biased region" description="Basic and acidic residues" evidence="1">
    <location>
        <begin position="286"/>
        <end position="301"/>
    </location>
</feature>
<dbReference type="Gene3D" id="3.60.40.10">
    <property type="entry name" value="PPM-type phosphatase domain"/>
    <property type="match status" value="1"/>
</dbReference>
<proteinExistence type="predicted"/>
<evidence type="ECO:0000313" key="3">
    <source>
        <dbReference type="EMBL" id="CAH1102095.1"/>
    </source>
</evidence>
<feature type="compositionally biased region" description="Basic and acidic residues" evidence="1">
    <location>
        <begin position="736"/>
        <end position="748"/>
    </location>
</feature>
<dbReference type="Proteomes" id="UP001153636">
    <property type="component" value="Chromosome 12"/>
</dbReference>
<accession>A0A9P0G9S7</accession>
<evidence type="ECO:0000259" key="2">
    <source>
        <dbReference type="PROSITE" id="PS51746"/>
    </source>
</evidence>
<feature type="compositionally biased region" description="Basic and acidic residues" evidence="1">
    <location>
        <begin position="219"/>
        <end position="229"/>
    </location>
</feature>
<feature type="region of interest" description="Disordered" evidence="1">
    <location>
        <begin position="583"/>
        <end position="720"/>
    </location>
</feature>
<dbReference type="EMBL" id="OV651824">
    <property type="protein sequence ID" value="CAH1102095.1"/>
    <property type="molecule type" value="Genomic_DNA"/>
</dbReference>
<dbReference type="PANTHER" id="PTHR21586">
    <property type="entry name" value="TIPA"/>
    <property type="match status" value="1"/>
</dbReference>